<dbReference type="Proteomes" id="UP000293360">
    <property type="component" value="Unassembled WGS sequence"/>
</dbReference>
<protein>
    <submittedName>
        <fullName evidence="1">Uncharacterized protein</fullName>
    </submittedName>
</protein>
<dbReference type="OrthoDB" id="72269at2759"/>
<organism evidence="1 2">
    <name type="scientific">Monosporascus ibericus</name>
    <dbReference type="NCBI Taxonomy" id="155417"/>
    <lineage>
        <taxon>Eukaryota</taxon>
        <taxon>Fungi</taxon>
        <taxon>Dikarya</taxon>
        <taxon>Ascomycota</taxon>
        <taxon>Pezizomycotina</taxon>
        <taxon>Sordariomycetes</taxon>
        <taxon>Xylariomycetidae</taxon>
        <taxon>Xylariales</taxon>
        <taxon>Xylariales incertae sedis</taxon>
        <taxon>Monosporascus</taxon>
    </lineage>
</organism>
<dbReference type="EMBL" id="QJNU01000361">
    <property type="protein sequence ID" value="RYP01352.1"/>
    <property type="molecule type" value="Genomic_DNA"/>
</dbReference>
<evidence type="ECO:0000313" key="1">
    <source>
        <dbReference type="EMBL" id="RYP01352.1"/>
    </source>
</evidence>
<accession>A0A4Q4T5D1</accession>
<evidence type="ECO:0000313" key="2">
    <source>
        <dbReference type="Proteomes" id="UP000293360"/>
    </source>
</evidence>
<proteinExistence type="predicted"/>
<name>A0A4Q4T5D1_9PEZI</name>
<dbReference type="AlphaFoldDB" id="A0A4Q4T5D1"/>
<reference evidence="1 2" key="1">
    <citation type="submission" date="2018-06" db="EMBL/GenBank/DDBJ databases">
        <title>Complete Genomes of Monosporascus.</title>
        <authorList>
            <person name="Robinson A.J."/>
            <person name="Natvig D.O."/>
        </authorList>
    </citation>
    <scope>NUCLEOTIDE SEQUENCE [LARGE SCALE GENOMIC DNA]</scope>
    <source>
        <strain evidence="1 2">CBS 110550</strain>
    </source>
</reference>
<comment type="caution">
    <text evidence="1">The sequence shown here is derived from an EMBL/GenBank/DDBJ whole genome shotgun (WGS) entry which is preliminary data.</text>
</comment>
<sequence length="88" mass="9639">MAPVTTRVLRAISAVPFLLLAAWSFGVMDLDKMSSHTQPIAESGIIEWDGGKVDIIDHFYNVKVLDKIWRGGMATFSTSTFGYDSVAS</sequence>
<gene>
    <name evidence="1" type="ORF">DL764_006226</name>
</gene>
<dbReference type="STRING" id="155417.A0A4Q4T5D1"/>
<keyword evidence="2" id="KW-1185">Reference proteome</keyword>